<keyword evidence="2" id="KW-1185">Reference proteome</keyword>
<organism evidence="1 2">
    <name type="scientific">Iphiclides podalirius</name>
    <name type="common">scarce swallowtail</name>
    <dbReference type="NCBI Taxonomy" id="110791"/>
    <lineage>
        <taxon>Eukaryota</taxon>
        <taxon>Metazoa</taxon>
        <taxon>Ecdysozoa</taxon>
        <taxon>Arthropoda</taxon>
        <taxon>Hexapoda</taxon>
        <taxon>Insecta</taxon>
        <taxon>Pterygota</taxon>
        <taxon>Neoptera</taxon>
        <taxon>Endopterygota</taxon>
        <taxon>Lepidoptera</taxon>
        <taxon>Glossata</taxon>
        <taxon>Ditrysia</taxon>
        <taxon>Papilionoidea</taxon>
        <taxon>Papilionidae</taxon>
        <taxon>Papilioninae</taxon>
        <taxon>Iphiclides</taxon>
    </lineage>
</organism>
<accession>A0ABN8HJL2</accession>
<dbReference type="EMBL" id="OW152813">
    <property type="protein sequence ID" value="CAH2034495.1"/>
    <property type="molecule type" value="Genomic_DNA"/>
</dbReference>
<gene>
    <name evidence="1" type="ORF">IPOD504_LOCUS159</name>
</gene>
<dbReference type="Proteomes" id="UP000837857">
    <property type="component" value="Chromosome 1"/>
</dbReference>
<reference evidence="1" key="1">
    <citation type="submission" date="2022-03" db="EMBL/GenBank/DDBJ databases">
        <authorList>
            <person name="Martin H S."/>
        </authorList>
    </citation>
    <scope>NUCLEOTIDE SEQUENCE</scope>
</reference>
<protein>
    <submittedName>
        <fullName evidence="1">Uncharacterized protein</fullName>
    </submittedName>
</protein>
<evidence type="ECO:0000313" key="2">
    <source>
        <dbReference type="Proteomes" id="UP000837857"/>
    </source>
</evidence>
<sequence length="82" mass="8779">MQASVASLVHTKAGSTFQGYRCWGGAAWSRGRTPGVSGRARTPSPALISGPIDPAVGAFVVSHCDVAIRFGRWRCEQILLFF</sequence>
<proteinExistence type="predicted"/>
<name>A0ABN8HJL2_9NEOP</name>
<evidence type="ECO:0000313" key="1">
    <source>
        <dbReference type="EMBL" id="CAH2034495.1"/>
    </source>
</evidence>
<feature type="non-terminal residue" evidence="1">
    <location>
        <position position="82"/>
    </location>
</feature>